<dbReference type="WBParaSite" id="BPAG_0000601401-mRNA-1">
    <property type="protein sequence ID" value="BPAG_0000601401-mRNA-1"/>
    <property type="gene ID" value="BPAG_0000601401"/>
</dbReference>
<name>A0A0N4TCS6_BRUPA</name>
<dbReference type="AlphaFoldDB" id="A0A0N4TCS6"/>
<dbReference type="EMBL" id="UZAD01004887">
    <property type="protein sequence ID" value="VDN87163.1"/>
    <property type="molecule type" value="Genomic_DNA"/>
</dbReference>
<gene>
    <name evidence="1" type="ORF">BPAG_LOCUS5977</name>
</gene>
<keyword evidence="2" id="KW-1185">Reference proteome</keyword>
<reference evidence="1 2" key="2">
    <citation type="submission" date="2018-11" db="EMBL/GenBank/DDBJ databases">
        <authorList>
            <consortium name="Pathogen Informatics"/>
        </authorList>
    </citation>
    <scope>NUCLEOTIDE SEQUENCE [LARGE SCALE GENOMIC DNA]</scope>
</reference>
<sequence length="68" mass="7857">MKVSITKNFLYSAPNYHGDKGTIWPMYLSVFLSSFLRLLRFPHLSDPDDPSNYHGDSILTVQCNRTLH</sequence>
<evidence type="ECO:0000313" key="3">
    <source>
        <dbReference type="WBParaSite" id="BPAG_0000601401-mRNA-1"/>
    </source>
</evidence>
<organism evidence="3">
    <name type="scientific">Brugia pahangi</name>
    <name type="common">Filarial nematode worm</name>
    <dbReference type="NCBI Taxonomy" id="6280"/>
    <lineage>
        <taxon>Eukaryota</taxon>
        <taxon>Metazoa</taxon>
        <taxon>Ecdysozoa</taxon>
        <taxon>Nematoda</taxon>
        <taxon>Chromadorea</taxon>
        <taxon>Rhabditida</taxon>
        <taxon>Spirurina</taxon>
        <taxon>Spiruromorpha</taxon>
        <taxon>Filarioidea</taxon>
        <taxon>Onchocercidae</taxon>
        <taxon>Brugia</taxon>
    </lineage>
</organism>
<evidence type="ECO:0000313" key="2">
    <source>
        <dbReference type="Proteomes" id="UP000278627"/>
    </source>
</evidence>
<reference evidence="3" key="1">
    <citation type="submission" date="2017-02" db="UniProtKB">
        <authorList>
            <consortium name="WormBaseParasite"/>
        </authorList>
    </citation>
    <scope>IDENTIFICATION</scope>
</reference>
<dbReference type="Proteomes" id="UP000278627">
    <property type="component" value="Unassembled WGS sequence"/>
</dbReference>
<evidence type="ECO:0000313" key="1">
    <source>
        <dbReference type="EMBL" id="VDN87163.1"/>
    </source>
</evidence>
<protein>
    <submittedName>
        <fullName evidence="3">Ovule protein</fullName>
    </submittedName>
</protein>
<accession>A0A0N4TCS6</accession>
<proteinExistence type="predicted"/>